<dbReference type="PROSITE" id="PS51257">
    <property type="entry name" value="PROKAR_LIPOPROTEIN"/>
    <property type="match status" value="1"/>
</dbReference>
<comment type="caution">
    <text evidence="2">The sequence shown here is derived from an EMBL/GenBank/DDBJ whole genome shotgun (WGS) entry which is preliminary data.</text>
</comment>
<proteinExistence type="predicted"/>
<dbReference type="RefSeq" id="WP_248666064.1">
    <property type="nucleotide sequence ID" value="NZ_JALPRX010000022.1"/>
</dbReference>
<evidence type="ECO:0008006" key="4">
    <source>
        <dbReference type="Google" id="ProtNLM"/>
    </source>
</evidence>
<dbReference type="AlphaFoldDB" id="A0A9X2BSV4"/>
<gene>
    <name evidence="2" type="ORF">M0638_06060</name>
</gene>
<protein>
    <recommendedName>
        <fullName evidence="4">Lipoprotein</fullName>
    </recommendedName>
</protein>
<sequence length="45" mass="4868">MRLCLLAMILLVAACGPLRPAAGQNDTPEICFDTGVSGNQQRCYR</sequence>
<reference evidence="2" key="1">
    <citation type="submission" date="2022-04" db="EMBL/GenBank/DDBJ databases">
        <title>Roseomonas acroporae sp. nov., isolated from coral Acropora digitifera.</title>
        <authorList>
            <person name="Sun H."/>
        </authorList>
    </citation>
    <scope>NUCLEOTIDE SEQUENCE</scope>
    <source>
        <strain evidence="2">NAR14</strain>
    </source>
</reference>
<feature type="chain" id="PRO_5040991672" description="Lipoprotein" evidence="1">
    <location>
        <begin position="22"/>
        <end position="45"/>
    </location>
</feature>
<organism evidence="2 3">
    <name type="scientific">Roseomonas acroporae</name>
    <dbReference type="NCBI Taxonomy" id="2937791"/>
    <lineage>
        <taxon>Bacteria</taxon>
        <taxon>Pseudomonadati</taxon>
        <taxon>Pseudomonadota</taxon>
        <taxon>Alphaproteobacteria</taxon>
        <taxon>Acetobacterales</taxon>
        <taxon>Roseomonadaceae</taxon>
        <taxon>Roseomonas</taxon>
    </lineage>
</organism>
<dbReference type="Proteomes" id="UP001139516">
    <property type="component" value="Unassembled WGS sequence"/>
</dbReference>
<evidence type="ECO:0000313" key="2">
    <source>
        <dbReference type="EMBL" id="MCK8783943.1"/>
    </source>
</evidence>
<name>A0A9X2BSV4_9PROT</name>
<accession>A0A9X2BSV4</accession>
<evidence type="ECO:0000313" key="3">
    <source>
        <dbReference type="Proteomes" id="UP001139516"/>
    </source>
</evidence>
<dbReference type="EMBL" id="JALPRX010000022">
    <property type="protein sequence ID" value="MCK8783943.1"/>
    <property type="molecule type" value="Genomic_DNA"/>
</dbReference>
<feature type="signal peptide" evidence="1">
    <location>
        <begin position="1"/>
        <end position="21"/>
    </location>
</feature>
<evidence type="ECO:0000256" key="1">
    <source>
        <dbReference type="SAM" id="SignalP"/>
    </source>
</evidence>
<keyword evidence="3" id="KW-1185">Reference proteome</keyword>
<keyword evidence="1" id="KW-0732">Signal</keyword>